<evidence type="ECO:0000256" key="2">
    <source>
        <dbReference type="ARBA" id="ARBA00023180"/>
    </source>
</evidence>
<keyword evidence="1" id="KW-1015">Disulfide bond</keyword>
<evidence type="ECO:0000313" key="7">
    <source>
        <dbReference type="Proteomes" id="UP000018936"/>
    </source>
</evidence>
<feature type="domain" description="VWFD" evidence="5">
    <location>
        <begin position="176"/>
        <end position="359"/>
    </location>
</feature>
<dbReference type="OrthoDB" id="9047571at2759"/>
<dbReference type="PANTHER" id="PTHR11339">
    <property type="entry name" value="EXTRACELLULAR MATRIX GLYCOPROTEIN RELATED"/>
    <property type="match status" value="1"/>
</dbReference>
<dbReference type="PROSITE" id="PS50184">
    <property type="entry name" value="VWFC_2"/>
    <property type="match status" value="1"/>
</dbReference>
<evidence type="ECO:0000313" key="6">
    <source>
        <dbReference type="EMBL" id="ETE58250.1"/>
    </source>
</evidence>
<dbReference type="Gene3D" id="2.10.25.10">
    <property type="entry name" value="Laminin"/>
    <property type="match status" value="1"/>
</dbReference>
<evidence type="ECO:0000256" key="3">
    <source>
        <dbReference type="SAM" id="MobiDB-lite"/>
    </source>
</evidence>
<evidence type="ECO:0000256" key="1">
    <source>
        <dbReference type="ARBA" id="ARBA00023157"/>
    </source>
</evidence>
<dbReference type="SMART" id="SM00214">
    <property type="entry name" value="VWC"/>
    <property type="match status" value="2"/>
</dbReference>
<dbReference type="InterPro" id="IPR036084">
    <property type="entry name" value="Ser_inhib-like_sf"/>
</dbReference>
<accession>V8N811</accession>
<keyword evidence="7" id="KW-1185">Reference proteome</keyword>
<gene>
    <name evidence="6" type="primary">MUC5AC</name>
    <name evidence="6" type="ORF">L345_16028</name>
</gene>
<protein>
    <submittedName>
        <fullName evidence="6">Mucin-5AC</fullName>
    </submittedName>
</protein>
<proteinExistence type="predicted"/>
<dbReference type="PANTHER" id="PTHR11339:SF384">
    <property type="entry name" value="MUCIN-2"/>
    <property type="match status" value="1"/>
</dbReference>
<feature type="non-terminal residue" evidence="6">
    <location>
        <position position="1"/>
    </location>
</feature>
<name>V8N811_OPHHA</name>
<dbReference type="InterPro" id="IPR050780">
    <property type="entry name" value="Mucin_vWF_Thrombospondin_sf"/>
</dbReference>
<dbReference type="PROSITE" id="PS51233">
    <property type="entry name" value="VWFD"/>
    <property type="match status" value="1"/>
</dbReference>
<reference evidence="6 7" key="1">
    <citation type="journal article" date="2013" name="Proc. Natl. Acad. Sci. U.S.A.">
        <title>The king cobra genome reveals dynamic gene evolution and adaptation in the snake venom system.</title>
        <authorList>
            <person name="Vonk F.J."/>
            <person name="Casewell N.R."/>
            <person name="Henkel C.V."/>
            <person name="Heimberg A.M."/>
            <person name="Jansen H.J."/>
            <person name="McCleary R.J."/>
            <person name="Kerkkamp H.M."/>
            <person name="Vos R.A."/>
            <person name="Guerreiro I."/>
            <person name="Calvete J.J."/>
            <person name="Wuster W."/>
            <person name="Woods A.E."/>
            <person name="Logan J.M."/>
            <person name="Harrison R.A."/>
            <person name="Castoe T.A."/>
            <person name="de Koning A.P."/>
            <person name="Pollock D.D."/>
            <person name="Yandell M."/>
            <person name="Calderon D."/>
            <person name="Renjifo C."/>
            <person name="Currier R.B."/>
            <person name="Salgado D."/>
            <person name="Pla D."/>
            <person name="Sanz L."/>
            <person name="Hyder A.S."/>
            <person name="Ribeiro J.M."/>
            <person name="Arntzen J.W."/>
            <person name="van den Thillart G.E."/>
            <person name="Boetzer M."/>
            <person name="Pirovano W."/>
            <person name="Dirks R.P."/>
            <person name="Spaink H.P."/>
            <person name="Duboule D."/>
            <person name="McGlinn E."/>
            <person name="Kini R.M."/>
            <person name="Richardson M.K."/>
        </authorList>
    </citation>
    <scope>NUCLEOTIDE SEQUENCE</scope>
    <source>
        <tissue evidence="6">Blood</tissue>
    </source>
</reference>
<evidence type="ECO:0000259" key="5">
    <source>
        <dbReference type="PROSITE" id="PS51233"/>
    </source>
</evidence>
<feature type="compositionally biased region" description="Low complexity" evidence="3">
    <location>
        <begin position="87"/>
        <end position="104"/>
    </location>
</feature>
<keyword evidence="2" id="KW-0325">Glycoprotein</keyword>
<feature type="region of interest" description="Disordered" evidence="3">
    <location>
        <begin position="87"/>
        <end position="107"/>
    </location>
</feature>
<dbReference type="InterPro" id="IPR001846">
    <property type="entry name" value="VWF_type-D"/>
</dbReference>
<dbReference type="CDD" id="cd19941">
    <property type="entry name" value="TIL"/>
    <property type="match status" value="1"/>
</dbReference>
<dbReference type="InterPro" id="IPR001007">
    <property type="entry name" value="VWF_dom"/>
</dbReference>
<dbReference type="Proteomes" id="UP000018936">
    <property type="component" value="Unassembled WGS sequence"/>
</dbReference>
<sequence>RPIVTTTPEVITTTVPQPTSSIASSTTTIGSSTSHCFCQIGENIYMPGEIIYKQTDNDGCLYFAICGSTCSVERYKGPCVSTTPKPTSTPTIISTTPTTSTAGTTPPPGCPDAIPPREEGETWIENCTKATCLGNNNIVISKVECPPVQNIVCENGYPPVKVLSKDGCCYHYECECICTGWGDPHFITFDGVYYTFLDNCTYVLVQQIIPKYNNFKILLDNYYCDTEDQLSCPQSIIIHYKSSVIVLTRQHFNGIEVNKIYFNGKLIKTSFQKDGIYIYTIGINMVVNISEIKTIVTYSGIIFSIKLPFSKFYNNTEGQCGTCTNNIKDECRLPNGEVTDCPHMATHWKVPDPKKDYCFGPTPPVPTEIITPSPEICVCIDWRGKTNDECPFSCPTDKVYHPCGPINPPTCDNSGPPQTGITEGCFCKNGTKLFSTHRDICVSDCGCTGPDGLPKVPGETWISNCQKCTCEEYSLMVQCIEEPCPTKATPVECSFEGFVPITILTPEEKCCPQKQCVCNTSHCPRSSETCPLGYELKKENLPGGCCINTTCVKVPGCVVNGKFYSGHKYQEVSGQCCGQCVQFACVLDSHPDQVLKDCGYFQPGETWFPPGNNCTAYECNLSENQYVPVSIKRACPSFDPGCLPEDVRFSDDGCCKWCIPQGIPIKQTQWIIHATVVKSKRLRRSK</sequence>
<evidence type="ECO:0000259" key="4">
    <source>
        <dbReference type="PROSITE" id="PS50184"/>
    </source>
</evidence>
<dbReference type="SUPFAM" id="SSF57567">
    <property type="entry name" value="Serine protease inhibitors"/>
    <property type="match status" value="1"/>
</dbReference>
<dbReference type="EMBL" id="AZIM01006979">
    <property type="protein sequence ID" value="ETE58250.1"/>
    <property type="molecule type" value="Genomic_DNA"/>
</dbReference>
<dbReference type="PROSITE" id="PS01208">
    <property type="entry name" value="VWFC_1"/>
    <property type="match status" value="1"/>
</dbReference>
<dbReference type="Pfam" id="PF00094">
    <property type="entry name" value="VWD"/>
    <property type="match status" value="1"/>
</dbReference>
<dbReference type="SMART" id="SM00216">
    <property type="entry name" value="VWD"/>
    <property type="match status" value="1"/>
</dbReference>
<comment type="caution">
    <text evidence="6">The sequence shown here is derived from an EMBL/GenBank/DDBJ whole genome shotgun (WGS) entry which is preliminary data.</text>
</comment>
<organism evidence="6 7">
    <name type="scientific">Ophiophagus hannah</name>
    <name type="common">King cobra</name>
    <name type="synonym">Naja hannah</name>
    <dbReference type="NCBI Taxonomy" id="8665"/>
    <lineage>
        <taxon>Eukaryota</taxon>
        <taxon>Metazoa</taxon>
        <taxon>Chordata</taxon>
        <taxon>Craniata</taxon>
        <taxon>Vertebrata</taxon>
        <taxon>Euteleostomi</taxon>
        <taxon>Lepidosauria</taxon>
        <taxon>Squamata</taxon>
        <taxon>Bifurcata</taxon>
        <taxon>Unidentata</taxon>
        <taxon>Episquamata</taxon>
        <taxon>Toxicofera</taxon>
        <taxon>Serpentes</taxon>
        <taxon>Colubroidea</taxon>
        <taxon>Elapidae</taxon>
        <taxon>Elapinae</taxon>
        <taxon>Ophiophagus</taxon>
    </lineage>
</organism>
<dbReference type="AlphaFoldDB" id="V8N811"/>
<feature type="domain" description="VWFC" evidence="4">
    <location>
        <begin position="447"/>
        <end position="517"/>
    </location>
</feature>